<dbReference type="EMBL" id="JAHXZJ010002237">
    <property type="protein sequence ID" value="KAH0546963.1"/>
    <property type="molecule type" value="Genomic_DNA"/>
</dbReference>
<reference evidence="1 2" key="1">
    <citation type="journal article" date="2021" name="J. Hered.">
        <title>A chromosome-level genome assembly of the parasitoid wasp, Cotesia glomerata (Hymenoptera: Braconidae).</title>
        <authorList>
            <person name="Pinto B.J."/>
            <person name="Weis J.J."/>
            <person name="Gamble T."/>
            <person name="Ode P.J."/>
            <person name="Paul R."/>
            <person name="Zaspel J.M."/>
        </authorList>
    </citation>
    <scope>NUCLEOTIDE SEQUENCE [LARGE SCALE GENOMIC DNA]</scope>
    <source>
        <strain evidence="1">CgM1</strain>
    </source>
</reference>
<gene>
    <name evidence="1" type="ORF">KQX54_016447</name>
</gene>
<keyword evidence="2" id="KW-1185">Reference proteome</keyword>
<proteinExistence type="predicted"/>
<dbReference type="Proteomes" id="UP000826195">
    <property type="component" value="Unassembled WGS sequence"/>
</dbReference>
<evidence type="ECO:0000313" key="2">
    <source>
        <dbReference type="Proteomes" id="UP000826195"/>
    </source>
</evidence>
<comment type="caution">
    <text evidence="1">The sequence shown here is derived from an EMBL/GenBank/DDBJ whole genome shotgun (WGS) entry which is preliminary data.</text>
</comment>
<accession>A0AAV7IC41</accession>
<sequence>MLLLELDLGSVLVLDLRSVIHDRICGFVRVPAGVCYRQRSWKRDGICLARGAFEEIVYFLPIPLGRNSFRSKLEKIDNVLPRVKLEIDGVKIVLNTGFLEGYNK</sequence>
<protein>
    <submittedName>
        <fullName evidence="1">Uncharacterized protein</fullName>
    </submittedName>
</protein>
<organism evidence="1 2">
    <name type="scientific">Cotesia glomerata</name>
    <name type="common">Lepidopteran parasitic wasp</name>
    <name type="synonym">Apanteles glomeratus</name>
    <dbReference type="NCBI Taxonomy" id="32391"/>
    <lineage>
        <taxon>Eukaryota</taxon>
        <taxon>Metazoa</taxon>
        <taxon>Ecdysozoa</taxon>
        <taxon>Arthropoda</taxon>
        <taxon>Hexapoda</taxon>
        <taxon>Insecta</taxon>
        <taxon>Pterygota</taxon>
        <taxon>Neoptera</taxon>
        <taxon>Endopterygota</taxon>
        <taxon>Hymenoptera</taxon>
        <taxon>Apocrita</taxon>
        <taxon>Ichneumonoidea</taxon>
        <taxon>Braconidae</taxon>
        <taxon>Microgastrinae</taxon>
        <taxon>Cotesia</taxon>
    </lineage>
</organism>
<name>A0AAV7IC41_COTGL</name>
<dbReference type="AlphaFoldDB" id="A0AAV7IC41"/>
<evidence type="ECO:0000313" key="1">
    <source>
        <dbReference type="EMBL" id="KAH0546963.1"/>
    </source>
</evidence>